<dbReference type="EMBL" id="QHLY01000012">
    <property type="protein sequence ID" value="PXA67153.1"/>
    <property type="molecule type" value="Genomic_DNA"/>
</dbReference>
<feature type="domain" description="DUF1254" evidence="2">
    <location>
        <begin position="92"/>
        <end position="212"/>
    </location>
</feature>
<dbReference type="OrthoDB" id="272779at2"/>
<dbReference type="InterPro" id="IPR010621">
    <property type="entry name" value="DUF1214"/>
</dbReference>
<dbReference type="InterPro" id="IPR037049">
    <property type="entry name" value="DUF1214_C_sf"/>
</dbReference>
<dbReference type="RefSeq" id="WP_110126838.1">
    <property type="nucleotide sequence ID" value="NZ_QHLY01000012.1"/>
</dbReference>
<dbReference type="Pfam" id="PF06863">
    <property type="entry name" value="DUF1254"/>
    <property type="match status" value="1"/>
</dbReference>
<proteinExistence type="predicted"/>
<evidence type="ECO:0000259" key="2">
    <source>
        <dbReference type="Pfam" id="PF06863"/>
    </source>
</evidence>
<dbReference type="PANTHER" id="PTHR36509">
    <property type="entry name" value="BLL3101 PROTEIN"/>
    <property type="match status" value="1"/>
</dbReference>
<accession>A0A317ZQ26</accession>
<name>A0A317ZQ26_9MICO</name>
<protein>
    <submittedName>
        <fullName evidence="3">DUF1254 domain-containing protein</fullName>
    </submittedName>
</protein>
<evidence type="ECO:0000313" key="4">
    <source>
        <dbReference type="Proteomes" id="UP000246722"/>
    </source>
</evidence>
<dbReference type="SUPFAM" id="SSF160935">
    <property type="entry name" value="VPA0735-like"/>
    <property type="match status" value="1"/>
</dbReference>
<reference evidence="3 4" key="1">
    <citation type="submission" date="2018-05" db="EMBL/GenBank/DDBJ databases">
        <title>Genetic diversity of glacier-inhabiting Cryobacterium bacteria in China and description of Cryobacterium mengkeensis sp. nov. and Arthrobacter glacialis sp. nov.</title>
        <authorList>
            <person name="Liu Q."/>
            <person name="Xin Y.-H."/>
        </authorList>
    </citation>
    <scope>NUCLEOTIDE SEQUENCE [LARGE SCALE GENOMIC DNA]</scope>
    <source>
        <strain evidence="3 4">SK-1</strain>
    </source>
</reference>
<dbReference type="Gene3D" id="2.60.40.1610">
    <property type="entry name" value="Domain of unknown function DUF1254"/>
    <property type="match status" value="1"/>
</dbReference>
<dbReference type="AlphaFoldDB" id="A0A317ZQ26"/>
<dbReference type="Pfam" id="PF06742">
    <property type="entry name" value="DUF1214"/>
    <property type="match status" value="1"/>
</dbReference>
<dbReference type="PANTHER" id="PTHR36509:SF3">
    <property type="entry name" value="SIGNAL PEPTIDE PROTEIN"/>
    <property type="match status" value="1"/>
</dbReference>
<evidence type="ECO:0000259" key="1">
    <source>
        <dbReference type="Pfam" id="PF06742"/>
    </source>
</evidence>
<keyword evidence="4" id="KW-1185">Reference proteome</keyword>
<comment type="caution">
    <text evidence="3">The sequence shown here is derived from an EMBL/GenBank/DDBJ whole genome shotgun (WGS) entry which is preliminary data.</text>
</comment>
<organism evidence="3 4">
    <name type="scientific">Cryobacterium arcticum</name>
    <dbReference type="NCBI Taxonomy" id="670052"/>
    <lineage>
        <taxon>Bacteria</taxon>
        <taxon>Bacillati</taxon>
        <taxon>Actinomycetota</taxon>
        <taxon>Actinomycetes</taxon>
        <taxon>Micrococcales</taxon>
        <taxon>Microbacteriaceae</taxon>
        <taxon>Cryobacterium</taxon>
    </lineage>
</organism>
<sequence>MSSQTRVPTKTPASLAMPDRIESRLGTLEFDDGAPSEATAELLYEHLDFLHGVEAFIDSYPGASTTAMHRGLRSIGVEDNTGVLIFSELMDSSSLFLTANCDTVYAIGFLDLSDGPMVIDVPALDAPSGLLGAADDMWFRWITDIGLPGPDRASGGRYLFAGPDYTGPLPDSGFHVSHSRTNGVLFFLRAFMIDNDPTVPSQVLRDGLRVHPYAPGGAGTAIATFLAGEAPLGRVSPPGETLFVEGSGRSFNTIPPSDSSYWDVINELVQTEPADAGEPDVLGLLARVGIVKGQPFEPDERMRTALEEAVVVGNATARTVAVSPRPEEGWAFYPGSQWFNPLWAGGFEFLDPPPQISGDGIVPSPHEGARKLNARTAFFYAYTGITPAMCMRLTGIGSQYIFTMRDAEGAYLDGRRNYRLVLPPGIPQSRFWSVMVYDRQTRSMLQTDQSMPDIGSQSGTVEANADGSTDVFFGPTAPEGRFSNWLQTDPSKGYFVILRLYSPLQPFFDKTWRPSEIEPV</sequence>
<feature type="domain" description="DUF1214" evidence="1">
    <location>
        <begin position="399"/>
        <end position="504"/>
    </location>
</feature>
<gene>
    <name evidence="3" type="ORF">CTB96_10350</name>
</gene>
<dbReference type="InterPro" id="IPR010679">
    <property type="entry name" value="DUF1254"/>
</dbReference>
<dbReference type="Gene3D" id="1.10.3360.10">
    <property type="entry name" value="VPA0735-like domain"/>
    <property type="match status" value="1"/>
</dbReference>
<dbReference type="Gene3D" id="2.60.120.600">
    <property type="entry name" value="Domain of unknown function DUF1214, C-terminal domain"/>
    <property type="match status" value="1"/>
</dbReference>
<dbReference type="InterPro" id="IPR037050">
    <property type="entry name" value="DUF1254_sf"/>
</dbReference>
<dbReference type="Proteomes" id="UP000246722">
    <property type="component" value="Unassembled WGS sequence"/>
</dbReference>
<evidence type="ECO:0000313" key="3">
    <source>
        <dbReference type="EMBL" id="PXA67153.1"/>
    </source>
</evidence>